<keyword evidence="1" id="KW-0472">Membrane</keyword>
<sequence length="41" mass="4712">MTETPTDLPPFARSWPQLYAIVIGSLAAEILLFYVLMRWLS</sequence>
<comment type="caution">
    <text evidence="2">The sequence shown here is derived from an EMBL/GenBank/DDBJ whole genome shotgun (WGS) entry which is preliminary data.</text>
</comment>
<feature type="transmembrane region" description="Helical" evidence="1">
    <location>
        <begin position="18"/>
        <end position="37"/>
    </location>
</feature>
<keyword evidence="3" id="KW-1185">Reference proteome</keyword>
<dbReference type="RefSeq" id="WP_381527489.1">
    <property type="nucleotide sequence ID" value="NZ_JBHULN010000024.1"/>
</dbReference>
<keyword evidence="1" id="KW-0812">Transmembrane</keyword>
<gene>
    <name evidence="2" type="ORF">ACFSUS_26030</name>
</gene>
<reference evidence="3" key="1">
    <citation type="journal article" date="2019" name="Int. J. Syst. Evol. Microbiol.">
        <title>The Global Catalogue of Microorganisms (GCM) 10K type strain sequencing project: providing services to taxonomists for standard genome sequencing and annotation.</title>
        <authorList>
            <consortium name="The Broad Institute Genomics Platform"/>
            <consortium name="The Broad Institute Genome Sequencing Center for Infectious Disease"/>
            <person name="Wu L."/>
            <person name="Ma J."/>
        </authorList>
    </citation>
    <scope>NUCLEOTIDE SEQUENCE [LARGE SCALE GENOMIC DNA]</scope>
    <source>
        <strain evidence="3">KCTC 42805</strain>
    </source>
</reference>
<keyword evidence="1" id="KW-1133">Transmembrane helix</keyword>
<dbReference type="EMBL" id="JBHULN010000024">
    <property type="protein sequence ID" value="MFD2574122.1"/>
    <property type="molecule type" value="Genomic_DNA"/>
</dbReference>
<accession>A0ABW5MAS2</accession>
<name>A0ABW5MAS2_9BACT</name>
<dbReference type="Proteomes" id="UP001597469">
    <property type="component" value="Unassembled WGS sequence"/>
</dbReference>
<evidence type="ECO:0000256" key="1">
    <source>
        <dbReference type="SAM" id="Phobius"/>
    </source>
</evidence>
<evidence type="ECO:0000313" key="2">
    <source>
        <dbReference type="EMBL" id="MFD2574122.1"/>
    </source>
</evidence>
<organism evidence="2 3">
    <name type="scientific">Spirosoma soli</name>
    <dbReference type="NCBI Taxonomy" id="1770529"/>
    <lineage>
        <taxon>Bacteria</taxon>
        <taxon>Pseudomonadati</taxon>
        <taxon>Bacteroidota</taxon>
        <taxon>Cytophagia</taxon>
        <taxon>Cytophagales</taxon>
        <taxon>Cytophagaceae</taxon>
        <taxon>Spirosoma</taxon>
    </lineage>
</organism>
<evidence type="ECO:0000313" key="3">
    <source>
        <dbReference type="Proteomes" id="UP001597469"/>
    </source>
</evidence>
<protein>
    <submittedName>
        <fullName evidence="2">Uncharacterized protein</fullName>
    </submittedName>
</protein>
<proteinExistence type="predicted"/>